<keyword evidence="1" id="KW-1133">Transmembrane helix</keyword>
<dbReference type="AlphaFoldDB" id="E0RPB3"/>
<evidence type="ECO:0008006" key="4">
    <source>
        <dbReference type="Google" id="ProtNLM"/>
    </source>
</evidence>
<name>E0RPB3_WINT6</name>
<organism evidence="2 3">
    <name type="scientific">Winmispira thermophila (strain ATCC 49972 / DSM 6192 / RI 19.B1)</name>
    <name type="common">Spirochaeta thermophila</name>
    <dbReference type="NCBI Taxonomy" id="665571"/>
    <lineage>
        <taxon>Bacteria</taxon>
        <taxon>Pseudomonadati</taxon>
        <taxon>Spirochaetota</taxon>
        <taxon>Spirochaetia</taxon>
        <taxon>Winmispirales</taxon>
        <taxon>Winmispiraceae</taxon>
        <taxon>Winmispira</taxon>
    </lineage>
</organism>
<gene>
    <name evidence="2" type="ordered locus">STHERM_c03340</name>
</gene>
<evidence type="ECO:0000313" key="2">
    <source>
        <dbReference type="EMBL" id="ADN01307.1"/>
    </source>
</evidence>
<dbReference type="Proteomes" id="UP000001296">
    <property type="component" value="Chromosome"/>
</dbReference>
<accession>E0RPB3</accession>
<evidence type="ECO:0000256" key="1">
    <source>
        <dbReference type="SAM" id="Phobius"/>
    </source>
</evidence>
<sequence length="476" mass="52926">MPGNPQTPNSLVLPRRCSVNATTNRNTPHLTTIEGEEKLAIPTGIVDYTPAVAKQYTLADRTCRLVIGNAVYPMTCEGLRMEEGQGYLVFRAARPIASLKEIADHPSPSHLPLLHQAGEALETLRAHDFPLPPAALEAIVLLDEGILVLNDDLLQLMREHRPPAADHPLQEEIEDTSWSYTLAFLSYLCITGRSPFGSGTREERLFRRTRKRFPRISPAGETARPFIQWVHQALEGPDRLLLPMPAPPATTVGTVSFDPLEEARIHRAFRVHRFFRRYGAILGGGAAVLGLILLVLISTIQNANRPPATIGLDPLEVARLYYESINRIDPETLRDCLISDDDPVYRELTHLFVIVRVRTAVERTLPLVSPEQWVEEGMPPLPEGTVLYGVADLRLSTLQETSEQATVEAAYLRWTLEPGDPETGTPATSSPSRIEEILELVFLGDRWAIRQKKVIEETPLSQEEALEALSARAPAQ</sequence>
<dbReference type="KEGG" id="sta:STHERM_c03340"/>
<proteinExistence type="predicted"/>
<keyword evidence="1" id="KW-0472">Membrane</keyword>
<dbReference type="EMBL" id="CP001698">
    <property type="protein sequence ID" value="ADN01307.1"/>
    <property type="molecule type" value="Genomic_DNA"/>
</dbReference>
<dbReference type="PaxDb" id="665571-STHERM_c03340"/>
<evidence type="ECO:0000313" key="3">
    <source>
        <dbReference type="Proteomes" id="UP000001296"/>
    </source>
</evidence>
<keyword evidence="1" id="KW-0812">Transmembrane</keyword>
<feature type="transmembrane region" description="Helical" evidence="1">
    <location>
        <begin position="278"/>
        <end position="297"/>
    </location>
</feature>
<reference evidence="2 3" key="2">
    <citation type="journal article" date="2010" name="J. Bacteriol.">
        <title>Genome sequence of the polysaccharide-degrading, thermophilic anaerobe Spirochaeta thermophila DSM 6192.</title>
        <authorList>
            <person name="Angelov A."/>
            <person name="Liebl S."/>
            <person name="Ballschmiter M."/>
            <person name="Bomeke M."/>
            <person name="Lehmann R."/>
            <person name="Liesegang H."/>
            <person name="Daniel R."/>
            <person name="Liebl W."/>
        </authorList>
    </citation>
    <scope>NUCLEOTIDE SEQUENCE [LARGE SCALE GENOMIC DNA]</scope>
    <source>
        <strain evidence="3">ATCC 49972 / DSM 6192 / RI 19.B1</strain>
    </source>
</reference>
<reference key="1">
    <citation type="submission" date="2009-08" db="EMBL/GenBank/DDBJ databases">
        <title>The genome sequence of Spirochaeta thermophila DSM6192.</title>
        <authorList>
            <person name="Angelov A."/>
            <person name="Mientus M."/>
            <person name="Wittenberg S."/>
            <person name="Lehmann R."/>
            <person name="Liesegang H."/>
            <person name="Daniel R."/>
            <person name="Liebl W."/>
        </authorList>
    </citation>
    <scope>NUCLEOTIDE SEQUENCE</scope>
    <source>
        <strain>DSM 6192</strain>
    </source>
</reference>
<dbReference type="HOGENOM" id="CLU_550855_0_0_12"/>
<protein>
    <recommendedName>
        <fullName evidence="4">Protein kinase domain-containing protein</fullName>
    </recommendedName>
</protein>